<proteinExistence type="predicted"/>
<dbReference type="CDD" id="cd00093">
    <property type="entry name" value="HTH_XRE"/>
    <property type="match status" value="1"/>
</dbReference>
<keyword evidence="4" id="KW-1185">Reference proteome</keyword>
<name>A0ABM5M9M3_FRAST</name>
<feature type="domain" description="HTH cro/C1-type" evidence="2">
    <location>
        <begin position="15"/>
        <end position="69"/>
    </location>
</feature>
<evidence type="ECO:0000313" key="3">
    <source>
        <dbReference type="EMBL" id="AEI35833.1"/>
    </source>
</evidence>
<organism evidence="3 4">
    <name type="scientific">Francisella salina</name>
    <dbReference type="NCBI Taxonomy" id="573569"/>
    <lineage>
        <taxon>Bacteria</taxon>
        <taxon>Pseudomonadati</taxon>
        <taxon>Pseudomonadota</taxon>
        <taxon>Gammaproteobacteria</taxon>
        <taxon>Thiotrichales</taxon>
        <taxon>Francisellaceae</taxon>
        <taxon>Francisella</taxon>
    </lineage>
</organism>
<dbReference type="InterPro" id="IPR010982">
    <property type="entry name" value="Lambda_DNA-bd_dom_sf"/>
</dbReference>
<dbReference type="Proteomes" id="UP000000490">
    <property type="component" value="Chromosome"/>
</dbReference>
<dbReference type="PROSITE" id="PS50943">
    <property type="entry name" value="HTH_CROC1"/>
    <property type="match status" value="1"/>
</dbReference>
<evidence type="ECO:0000313" key="4">
    <source>
        <dbReference type="Proteomes" id="UP000000490"/>
    </source>
</evidence>
<accession>A0ABM5M9M3</accession>
<evidence type="ECO:0000259" key="2">
    <source>
        <dbReference type="PROSITE" id="PS50943"/>
    </source>
</evidence>
<dbReference type="PANTHER" id="PTHR46797:SF1">
    <property type="entry name" value="METHYLPHOSPHONATE SYNTHASE"/>
    <property type="match status" value="1"/>
</dbReference>
<dbReference type="InterPro" id="IPR001387">
    <property type="entry name" value="Cro/C1-type_HTH"/>
</dbReference>
<sequence length="90" mass="10544">METKEQNRLNLFDIVKTIRISKNITQTELATKLGISKQYICDIENNRKPITIELAKEFAKVLEQSERDFVEMTLQELLVKNNLNYCVILI</sequence>
<dbReference type="Gene3D" id="1.10.260.40">
    <property type="entry name" value="lambda repressor-like DNA-binding domains"/>
    <property type="match status" value="1"/>
</dbReference>
<dbReference type="InterPro" id="IPR050807">
    <property type="entry name" value="TransReg_Diox_bact_type"/>
</dbReference>
<dbReference type="PANTHER" id="PTHR46797">
    <property type="entry name" value="HTH-TYPE TRANSCRIPTIONAL REGULATOR"/>
    <property type="match status" value="1"/>
</dbReference>
<dbReference type="EMBL" id="CP002872">
    <property type="protein sequence ID" value="AEI35833.1"/>
    <property type="molecule type" value="Genomic_DNA"/>
</dbReference>
<dbReference type="RefSeq" id="WP_013922671.1">
    <property type="nucleotide sequence ID" value="NC_015696.1"/>
</dbReference>
<evidence type="ECO:0000256" key="1">
    <source>
        <dbReference type="ARBA" id="ARBA00023125"/>
    </source>
</evidence>
<gene>
    <name evidence="3" type="ordered locus">F7308_0906</name>
</gene>
<protein>
    <recommendedName>
        <fullName evidence="2">HTH cro/C1-type domain-containing protein</fullName>
    </recommendedName>
</protein>
<dbReference type="SUPFAM" id="SSF47413">
    <property type="entry name" value="lambda repressor-like DNA-binding domains"/>
    <property type="match status" value="1"/>
</dbReference>
<reference evidence="3" key="1">
    <citation type="submission" date="2011-05" db="EMBL/GenBank/DDBJ databases">
        <authorList>
            <person name="Kuske C.R."/>
            <person name="Challacombe J.F."/>
            <person name="Siddaramappa S."/>
            <person name="Petersen J.M."/>
            <person name="Bruce D.C."/>
        </authorList>
    </citation>
    <scope>NUCLEOTIDE SEQUENCE</scope>
    <source>
        <strain evidence="3">TX077308</strain>
    </source>
</reference>
<keyword evidence="1" id="KW-0238">DNA-binding</keyword>
<dbReference type="SMART" id="SM00530">
    <property type="entry name" value="HTH_XRE"/>
    <property type="match status" value="1"/>
</dbReference>
<dbReference type="Pfam" id="PF01381">
    <property type="entry name" value="HTH_3"/>
    <property type="match status" value="1"/>
</dbReference>